<name>A0A3B0SP65_9ZZZZ</name>
<evidence type="ECO:0000313" key="1">
    <source>
        <dbReference type="EMBL" id="VAW07258.1"/>
    </source>
</evidence>
<gene>
    <name evidence="1" type="ORF">MNBD_ALPHA01-909</name>
</gene>
<accession>A0A3B0SP65</accession>
<reference evidence="1" key="1">
    <citation type="submission" date="2018-06" db="EMBL/GenBank/DDBJ databases">
        <authorList>
            <person name="Zhirakovskaya E."/>
        </authorList>
    </citation>
    <scope>NUCLEOTIDE SEQUENCE</scope>
</reference>
<dbReference type="InterPro" id="IPR010319">
    <property type="entry name" value="Transglutaminase-like_Cys_pept"/>
</dbReference>
<proteinExistence type="predicted"/>
<dbReference type="Gene3D" id="3.10.620.30">
    <property type="match status" value="1"/>
</dbReference>
<dbReference type="AlphaFoldDB" id="A0A3B0SP65"/>
<dbReference type="PANTHER" id="PTHR39327">
    <property type="match status" value="1"/>
</dbReference>
<dbReference type="EMBL" id="UOEJ01000266">
    <property type="protein sequence ID" value="VAW07258.1"/>
    <property type="molecule type" value="Genomic_DNA"/>
</dbReference>
<evidence type="ECO:0008006" key="2">
    <source>
        <dbReference type="Google" id="ProtNLM"/>
    </source>
</evidence>
<sequence>MIIHLFYMSIKCMDKNLPFYQSVFKRYSLFLCIFSSLVFFGVLGAQAQEENSPDGLFGSHETMSRQLAAFKKWNGMLARVEADFRKKPASQEYCRRRTNRKCYMDDWRDMLEYLKDKPADKQIAEINVQMNKAPYITDMINWGVPDYWASIKQFFDKDGDCEDYAIAKYLSLKELGFDVDNMRIVVVQDTNLDVPHAVLVVTHDGGRLVLDNQISYVVREKAVLHYRPYYSINENAWWLHRM</sequence>
<dbReference type="PANTHER" id="PTHR39327:SF1">
    <property type="entry name" value="BLR5470 PROTEIN"/>
    <property type="match status" value="1"/>
</dbReference>
<dbReference type="Pfam" id="PF06035">
    <property type="entry name" value="Peptidase_C93"/>
    <property type="match status" value="1"/>
</dbReference>
<protein>
    <recommendedName>
        <fullName evidence="2">FIGfam010717</fullName>
    </recommendedName>
</protein>
<organism evidence="1">
    <name type="scientific">hydrothermal vent metagenome</name>
    <dbReference type="NCBI Taxonomy" id="652676"/>
    <lineage>
        <taxon>unclassified sequences</taxon>
        <taxon>metagenomes</taxon>
        <taxon>ecological metagenomes</taxon>
    </lineage>
</organism>